<dbReference type="Proteomes" id="UP001172082">
    <property type="component" value="Unassembled WGS sequence"/>
</dbReference>
<comment type="caution">
    <text evidence="2">The sequence shown here is derived from an EMBL/GenBank/DDBJ whole genome shotgun (WGS) entry which is preliminary data.</text>
</comment>
<evidence type="ECO:0000313" key="2">
    <source>
        <dbReference type="EMBL" id="MDN5201759.1"/>
    </source>
</evidence>
<proteinExistence type="predicted"/>
<dbReference type="RefSeq" id="WP_346751788.1">
    <property type="nucleotide sequence ID" value="NZ_JAUJEA010000003.1"/>
</dbReference>
<feature type="signal peptide" evidence="1">
    <location>
        <begin position="1"/>
        <end position="21"/>
    </location>
</feature>
<keyword evidence="1" id="KW-0732">Signal</keyword>
<organism evidence="2 3">
    <name type="scientific">Splendidivirga corallicola</name>
    <dbReference type="NCBI Taxonomy" id="3051826"/>
    <lineage>
        <taxon>Bacteria</taxon>
        <taxon>Pseudomonadati</taxon>
        <taxon>Bacteroidota</taxon>
        <taxon>Cytophagia</taxon>
        <taxon>Cytophagales</taxon>
        <taxon>Splendidivirgaceae</taxon>
        <taxon>Splendidivirga</taxon>
    </lineage>
</organism>
<evidence type="ECO:0000256" key="1">
    <source>
        <dbReference type="SAM" id="SignalP"/>
    </source>
</evidence>
<reference evidence="2" key="1">
    <citation type="submission" date="2023-06" db="EMBL/GenBank/DDBJ databases">
        <title>Genomic of Parafulvivirga corallium.</title>
        <authorList>
            <person name="Wang G."/>
        </authorList>
    </citation>
    <scope>NUCLEOTIDE SEQUENCE</scope>
    <source>
        <strain evidence="2">BMA10</strain>
    </source>
</reference>
<evidence type="ECO:0000313" key="3">
    <source>
        <dbReference type="Proteomes" id="UP001172082"/>
    </source>
</evidence>
<sequence>MQKVKILVLIFICLGTTNLYAQSWIDTIEPAIRRGKATFILSNQTQDRRLHEYVDSYRVFNHHNNSLGLDSTGLYTLSKRYIDELFVTNGVVTSPGVNYNPKEESLSYVHHSGSNSIVLPLKEINGDLIKQIFEKSIQESLVNWFEDGKLSETIAQNGSRAASAIKFQIDFEQAGENTKVTWQYYSAFLITTNKTPVFSKGSR</sequence>
<protein>
    <submittedName>
        <fullName evidence="2">Uncharacterized protein</fullName>
    </submittedName>
</protein>
<keyword evidence="3" id="KW-1185">Reference proteome</keyword>
<name>A0ABT8KM08_9BACT</name>
<gene>
    <name evidence="2" type="ORF">QQ008_10310</name>
</gene>
<dbReference type="EMBL" id="JAUJEA010000003">
    <property type="protein sequence ID" value="MDN5201759.1"/>
    <property type="molecule type" value="Genomic_DNA"/>
</dbReference>
<accession>A0ABT8KM08</accession>
<feature type="chain" id="PRO_5047256889" evidence="1">
    <location>
        <begin position="22"/>
        <end position="203"/>
    </location>
</feature>